<reference evidence="4 5" key="1">
    <citation type="submission" date="2015-11" db="EMBL/GenBank/DDBJ databases">
        <title>Genomic analysis of 38 Legionella species identifies large and diverse effector repertoires.</title>
        <authorList>
            <person name="Burstein D."/>
            <person name="Amaro F."/>
            <person name="Zusman T."/>
            <person name="Lifshitz Z."/>
            <person name="Cohen O."/>
            <person name="Gilbert J.A."/>
            <person name="Pupko T."/>
            <person name="Shuman H.A."/>
            <person name="Segal G."/>
        </authorList>
    </citation>
    <scope>NUCLEOTIDE SEQUENCE [LARGE SCALE GENOMIC DNA]</scope>
    <source>
        <strain evidence="4 5">ATCC 49506</strain>
    </source>
</reference>
<dbReference type="Gene3D" id="3.40.50.300">
    <property type="entry name" value="P-loop containing nucleotide triphosphate hydrolases"/>
    <property type="match status" value="1"/>
</dbReference>
<evidence type="ECO:0000256" key="2">
    <source>
        <dbReference type="ARBA" id="ARBA00022741"/>
    </source>
</evidence>
<dbReference type="STRING" id="45070.Lnau_1927"/>
<keyword evidence="5" id="KW-1185">Reference proteome</keyword>
<comment type="caution">
    <text evidence="4">The sequence shown here is derived from an EMBL/GenBank/DDBJ whole genome shotgun (WGS) entry which is preliminary data.</text>
</comment>
<keyword evidence="3 4" id="KW-0067">ATP-binding</keyword>
<sequence length="101" mass="11428">MSFGTKKKFILVTALMGNPDFIILDEPLNGLDQNSQSVLINSLEEKSKQCGLILTCHEEDKVSRLQPKTLQLTNQQLIELNFEKNKPHSKAASTWNTSNRK</sequence>
<dbReference type="SUPFAM" id="SSF52540">
    <property type="entry name" value="P-loop containing nucleoside triphosphate hydrolases"/>
    <property type="match status" value="1"/>
</dbReference>
<dbReference type="PANTHER" id="PTHR42939">
    <property type="entry name" value="ABC TRANSPORTER ATP-BINDING PROTEIN ALBC-RELATED"/>
    <property type="match status" value="1"/>
</dbReference>
<name>A0A0W0WRV8_9GAMM</name>
<evidence type="ECO:0000256" key="1">
    <source>
        <dbReference type="ARBA" id="ARBA00022448"/>
    </source>
</evidence>
<accession>A0A0W0WRV8</accession>
<dbReference type="InterPro" id="IPR027417">
    <property type="entry name" value="P-loop_NTPase"/>
</dbReference>
<organism evidence="4 5">
    <name type="scientific">Legionella nautarum</name>
    <dbReference type="NCBI Taxonomy" id="45070"/>
    <lineage>
        <taxon>Bacteria</taxon>
        <taxon>Pseudomonadati</taxon>
        <taxon>Pseudomonadota</taxon>
        <taxon>Gammaproteobacteria</taxon>
        <taxon>Legionellales</taxon>
        <taxon>Legionellaceae</taxon>
        <taxon>Legionella</taxon>
    </lineage>
</organism>
<evidence type="ECO:0000256" key="3">
    <source>
        <dbReference type="ARBA" id="ARBA00022840"/>
    </source>
</evidence>
<dbReference type="Proteomes" id="UP000054725">
    <property type="component" value="Unassembled WGS sequence"/>
</dbReference>
<dbReference type="OrthoDB" id="9781337at2"/>
<keyword evidence="2" id="KW-0547">Nucleotide-binding</keyword>
<dbReference type="RefSeq" id="WP_058504940.1">
    <property type="nucleotide sequence ID" value="NZ_CAAAIF010000010.1"/>
</dbReference>
<evidence type="ECO:0000313" key="5">
    <source>
        <dbReference type="Proteomes" id="UP000054725"/>
    </source>
</evidence>
<dbReference type="AlphaFoldDB" id="A0A0W0WRV8"/>
<protein>
    <submittedName>
        <fullName evidence="4">Putative ABC transporter ATP-binding protein AlbC</fullName>
    </submittedName>
</protein>
<dbReference type="PANTHER" id="PTHR42939:SF1">
    <property type="entry name" value="ABC TRANSPORTER ATP-BINDING PROTEIN ALBC-RELATED"/>
    <property type="match status" value="1"/>
</dbReference>
<dbReference type="InterPro" id="IPR051782">
    <property type="entry name" value="ABC_Transporter_VariousFunc"/>
</dbReference>
<dbReference type="GO" id="GO:0005524">
    <property type="term" value="F:ATP binding"/>
    <property type="evidence" value="ECO:0007669"/>
    <property type="project" value="UniProtKB-KW"/>
</dbReference>
<gene>
    <name evidence="4" type="primary">albC</name>
    <name evidence="4" type="ORF">Lnau_1927</name>
</gene>
<dbReference type="EMBL" id="LNYO01000017">
    <property type="protein sequence ID" value="KTD35037.1"/>
    <property type="molecule type" value="Genomic_DNA"/>
</dbReference>
<evidence type="ECO:0000313" key="4">
    <source>
        <dbReference type="EMBL" id="KTD35037.1"/>
    </source>
</evidence>
<keyword evidence="1" id="KW-0813">Transport</keyword>
<proteinExistence type="predicted"/>